<dbReference type="Gene3D" id="3.40.50.300">
    <property type="entry name" value="P-loop containing nucleotide triphosphate hydrolases"/>
    <property type="match status" value="1"/>
</dbReference>
<dbReference type="OrthoDB" id="9786803at2"/>
<dbReference type="Pfam" id="PF03205">
    <property type="entry name" value="MobB"/>
    <property type="match status" value="1"/>
</dbReference>
<dbReference type="PANTHER" id="PTHR40072">
    <property type="entry name" value="MOLYBDOPTERIN-GUANINE DINUCLEOTIDE BIOSYNTHESIS ADAPTER PROTEIN-RELATED"/>
    <property type="match status" value="1"/>
</dbReference>
<sequence>MGKLVMAFSGPSNSGKTTLISKLTKEFLARKLKVAVIKHDPADKASFDTEGKDSFKFFQSGADVLVLSPKRSTLFSHSSMDIEQALSLIDADLVLVEGLKTLKLPRISVFCKEVDESYFKYSQAISSYEKPKTEELTWLHLDDINGLCEYILKNAKELD</sequence>
<keyword evidence="2" id="KW-0808">Transferase</keyword>
<keyword evidence="3" id="KW-1185">Reference proteome</keyword>
<protein>
    <submittedName>
        <fullName evidence="2">Molybdenum cofactor guanylyltransferase protein B</fullName>
        <ecNumber evidence="2">2.7.7.77</ecNumber>
    </submittedName>
</protein>
<dbReference type="InterPro" id="IPR027417">
    <property type="entry name" value="P-loop_NTPase"/>
</dbReference>
<dbReference type="RefSeq" id="WP_094324938.1">
    <property type="nucleotide sequence ID" value="NZ_CP022347.1"/>
</dbReference>
<name>A0A222MWW8_9BACT</name>
<dbReference type="AlphaFoldDB" id="A0A222MWW8"/>
<dbReference type="InterPro" id="IPR052539">
    <property type="entry name" value="MGD_biosynthesis_adapter"/>
</dbReference>
<dbReference type="CDD" id="cd03116">
    <property type="entry name" value="MobB"/>
    <property type="match status" value="1"/>
</dbReference>
<reference evidence="2 3" key="1">
    <citation type="submission" date="2017-07" db="EMBL/GenBank/DDBJ databases">
        <title>Analysis of two Campylobacter avium genomes and identification of a novel hippuricase gene.</title>
        <authorList>
            <person name="Miller W.G."/>
            <person name="Chapman M.H."/>
            <person name="Yee E."/>
            <person name="Revez J."/>
            <person name="Bono J.L."/>
            <person name="Rossi M."/>
        </authorList>
    </citation>
    <scope>NUCLEOTIDE SEQUENCE [LARGE SCALE GENOMIC DNA]</scope>
    <source>
        <strain evidence="2 3">LMG 24591</strain>
    </source>
</reference>
<accession>A0A222MWW8</accession>
<dbReference type="InterPro" id="IPR004435">
    <property type="entry name" value="MobB_dom"/>
</dbReference>
<dbReference type="EMBL" id="CP022347">
    <property type="protein sequence ID" value="ASQ30158.1"/>
    <property type="molecule type" value="Genomic_DNA"/>
</dbReference>
<dbReference type="GO" id="GO:0061603">
    <property type="term" value="F:molybdenum cofactor guanylyltransferase activity"/>
    <property type="evidence" value="ECO:0007669"/>
    <property type="project" value="UniProtKB-EC"/>
</dbReference>
<keyword evidence="2" id="KW-0548">Nucleotidyltransferase</keyword>
<dbReference type="Proteomes" id="UP000201169">
    <property type="component" value="Chromosome"/>
</dbReference>
<feature type="domain" description="Molybdopterin-guanine dinucleotide biosynthesis protein B (MobB)" evidence="1">
    <location>
        <begin position="5"/>
        <end position="118"/>
    </location>
</feature>
<evidence type="ECO:0000313" key="2">
    <source>
        <dbReference type="EMBL" id="ASQ30158.1"/>
    </source>
</evidence>
<dbReference type="SUPFAM" id="SSF52540">
    <property type="entry name" value="P-loop containing nucleoside triphosphate hydrolases"/>
    <property type="match status" value="1"/>
</dbReference>
<dbReference type="EC" id="2.7.7.77" evidence="2"/>
<evidence type="ECO:0000313" key="3">
    <source>
        <dbReference type="Proteomes" id="UP000201169"/>
    </source>
</evidence>
<dbReference type="GO" id="GO:0006777">
    <property type="term" value="P:Mo-molybdopterin cofactor biosynthetic process"/>
    <property type="evidence" value="ECO:0007669"/>
    <property type="project" value="InterPro"/>
</dbReference>
<dbReference type="GO" id="GO:0005525">
    <property type="term" value="F:GTP binding"/>
    <property type="evidence" value="ECO:0007669"/>
    <property type="project" value="InterPro"/>
</dbReference>
<dbReference type="NCBIfam" id="TIGR00176">
    <property type="entry name" value="mobB"/>
    <property type="match status" value="1"/>
</dbReference>
<organism evidence="2 3">
    <name type="scientific">Campylobacter avium LMG 24591</name>
    <dbReference type="NCBI Taxonomy" id="522484"/>
    <lineage>
        <taxon>Bacteria</taxon>
        <taxon>Pseudomonadati</taxon>
        <taxon>Campylobacterota</taxon>
        <taxon>Epsilonproteobacteria</taxon>
        <taxon>Campylobacterales</taxon>
        <taxon>Campylobacteraceae</taxon>
        <taxon>Campylobacter</taxon>
    </lineage>
</organism>
<evidence type="ECO:0000259" key="1">
    <source>
        <dbReference type="Pfam" id="PF03205"/>
    </source>
</evidence>
<dbReference type="PANTHER" id="PTHR40072:SF1">
    <property type="entry name" value="MOLYBDOPTERIN-GUANINE DINUCLEOTIDE BIOSYNTHESIS ADAPTER PROTEIN"/>
    <property type="match status" value="1"/>
</dbReference>
<proteinExistence type="predicted"/>
<gene>
    <name evidence="2" type="primary">mobB</name>
    <name evidence="2" type="ORF">CAV_0492</name>
</gene>
<dbReference type="KEGG" id="cavi:CAV_0492"/>